<feature type="site" description="Electron transfer via tryptophanyl radical" evidence="13">
    <location>
        <position position="385"/>
    </location>
</feature>
<evidence type="ECO:0000256" key="11">
    <source>
        <dbReference type="ARBA" id="ARBA00083107"/>
    </source>
</evidence>
<dbReference type="InterPro" id="IPR036155">
    <property type="entry name" value="Crypto/Photolyase_N_sf"/>
</dbReference>
<evidence type="ECO:0000313" key="17">
    <source>
        <dbReference type="Proteomes" id="UP000327424"/>
    </source>
</evidence>
<organism evidence="16 17">
    <name type="scientific">Moritella marina ATCC 15381</name>
    <dbReference type="NCBI Taxonomy" id="1202962"/>
    <lineage>
        <taxon>Bacteria</taxon>
        <taxon>Pseudomonadati</taxon>
        <taxon>Pseudomonadota</taxon>
        <taxon>Gammaproteobacteria</taxon>
        <taxon>Alteromonadales</taxon>
        <taxon>Moritellaceae</taxon>
        <taxon>Moritella</taxon>
    </lineage>
</organism>
<dbReference type="Gene3D" id="1.25.40.80">
    <property type="match status" value="1"/>
</dbReference>
<dbReference type="PANTHER" id="PTHR11455:SF9">
    <property type="entry name" value="CRYPTOCHROME CIRCADIAN CLOCK 5 ISOFORM X1"/>
    <property type="match status" value="1"/>
</dbReference>
<dbReference type="PANTHER" id="PTHR11455">
    <property type="entry name" value="CRYPTOCHROME"/>
    <property type="match status" value="1"/>
</dbReference>
<dbReference type="InterPro" id="IPR014729">
    <property type="entry name" value="Rossmann-like_a/b/a_fold"/>
</dbReference>
<dbReference type="SUPFAM" id="SSF48173">
    <property type="entry name" value="Cryptochrome/photolyase FAD-binding domain"/>
    <property type="match status" value="1"/>
</dbReference>
<dbReference type="EMBL" id="CP044399">
    <property type="protein sequence ID" value="QFI38659.1"/>
    <property type="molecule type" value="Genomic_DNA"/>
</dbReference>
<sequence length="473" mass="54221">MENKAESVIWFRSDLRILDNPALANALRQGCTKALFMAPLEQWLQHDMAPIQLDFIQRHLNLLRDQLAELGVELTCLTVTDFDSQIDCLTTYCQAQQIKYIYANSEVELNEHRRDQKIIANGLPLRLSEADVIVPKGSVLNGQQEMYKVFTPFRNAWLKKLRQHPLNLAFLPEPASPPVTAAHQPAEQIELAGDKVCSKKWPLSDIILQQVIPEFIDNKCQDYLQLRDYPGVKGTSGLSPYLAIGAISPRSLVNALTQTFPTLLDDITSSAFCWLNELAWRDFYKHLLFHFPELCKHQNYQQKYNHLQWPNDNALFDAWCQGQTGYPLVDAAMRQLLQTGWMHNRLRMVVASFLTKHLLVDWRRGERFFMQHLIDGDFSANNGGWQWAAGTGCDAQPYFRIFNPITQSKSFDAEGVFIRKFVPELAALPSKQIHFPHPYLHDTGQTALYCPPIVDHKTAREQALGFYKQHLSA</sequence>
<dbReference type="PRINTS" id="PR00147">
    <property type="entry name" value="DNAPHOTLYASE"/>
</dbReference>
<feature type="binding site" evidence="12">
    <location>
        <position position="274"/>
    </location>
    <ligand>
        <name>FAD</name>
        <dbReference type="ChEBI" id="CHEBI:57692"/>
    </ligand>
</feature>
<keyword evidence="7 14" id="KW-0157">Chromophore</keyword>
<protein>
    <recommendedName>
        <fullName evidence="4">Deoxyribodipyrimidine photo-lyase</fullName>
        <ecNumber evidence="3">4.1.99.3</ecNumber>
    </recommendedName>
    <alternativeName>
        <fullName evidence="8">DNA photolyase</fullName>
    </alternativeName>
    <alternativeName>
        <fullName evidence="11">Photoreactivating enzyme</fullName>
    </alternativeName>
</protein>
<accession>A0A5J6WKM4</accession>
<comment type="cofactor">
    <cofactor evidence="1">
        <name>(6R)-5,10-methylene-5,6,7,8-tetrahydrofolate</name>
        <dbReference type="ChEBI" id="CHEBI:15636"/>
    </cofactor>
</comment>
<dbReference type="InterPro" id="IPR005101">
    <property type="entry name" value="Cryptochr/Photolyase_FAD-bd"/>
</dbReference>
<dbReference type="Gene3D" id="3.40.50.620">
    <property type="entry name" value="HUPs"/>
    <property type="match status" value="1"/>
</dbReference>
<proteinExistence type="inferred from homology"/>
<feature type="site" description="Electron transfer via tryptophanyl radical" evidence="13">
    <location>
        <position position="362"/>
    </location>
</feature>
<evidence type="ECO:0000313" key="16">
    <source>
        <dbReference type="EMBL" id="QFI38659.1"/>
    </source>
</evidence>
<dbReference type="GO" id="GO:0000719">
    <property type="term" value="P:photoreactive repair"/>
    <property type="evidence" value="ECO:0007669"/>
    <property type="project" value="UniProtKB-ARBA"/>
</dbReference>
<dbReference type="InterPro" id="IPR036134">
    <property type="entry name" value="Crypto/Photolyase_FAD-like_sf"/>
</dbReference>
<dbReference type="GO" id="GO:0009416">
    <property type="term" value="P:response to light stimulus"/>
    <property type="evidence" value="ECO:0007669"/>
    <property type="project" value="TreeGrafter"/>
</dbReference>
<evidence type="ECO:0000256" key="12">
    <source>
        <dbReference type="PIRSR" id="PIRSR602081-1"/>
    </source>
</evidence>
<comment type="similarity">
    <text evidence="14">Belongs to the DNA photolyase family.</text>
</comment>
<comment type="cofactor">
    <cofactor evidence="12">
        <name>FAD</name>
        <dbReference type="ChEBI" id="CHEBI:57692"/>
    </cofactor>
    <text evidence="12">Binds 1 FAD per subunit.</text>
</comment>
<feature type="domain" description="Photolyase/cryptochrome alpha/beta" evidence="15">
    <location>
        <begin position="5"/>
        <end position="133"/>
    </location>
</feature>
<keyword evidence="16" id="KW-0456">Lyase</keyword>
<feature type="binding site" evidence="12">
    <location>
        <begin position="235"/>
        <end position="239"/>
    </location>
    <ligand>
        <name>FAD</name>
        <dbReference type="ChEBI" id="CHEBI:57692"/>
    </ligand>
</feature>
<dbReference type="KEGG" id="mmaa:FR932_12760"/>
<evidence type="ECO:0000256" key="14">
    <source>
        <dbReference type="RuleBase" id="RU004182"/>
    </source>
</evidence>
<keyword evidence="17" id="KW-1185">Reference proteome</keyword>
<feature type="binding site" evidence="12">
    <location>
        <begin position="277"/>
        <end position="284"/>
    </location>
    <ligand>
        <name>FAD</name>
        <dbReference type="ChEBI" id="CHEBI:57692"/>
    </ligand>
</feature>
<evidence type="ECO:0000256" key="3">
    <source>
        <dbReference type="ARBA" id="ARBA00013149"/>
    </source>
</evidence>
<dbReference type="EC" id="4.1.99.3" evidence="3"/>
<dbReference type="RefSeq" id="WP_019439488.1">
    <property type="nucleotide sequence ID" value="NZ_ALOE01000002.1"/>
</dbReference>
<dbReference type="InterPro" id="IPR002081">
    <property type="entry name" value="Cryptochrome/DNA_photolyase_1"/>
</dbReference>
<dbReference type="OrthoDB" id="9772484at2"/>
<dbReference type="InterPro" id="IPR006050">
    <property type="entry name" value="DNA_photolyase_N"/>
</dbReference>
<keyword evidence="6 12" id="KW-0274">FAD</keyword>
<dbReference type="Gene3D" id="1.10.579.10">
    <property type="entry name" value="DNA Cyclobutane Dipyrimidine Photolyase, subunit A, domain 3"/>
    <property type="match status" value="1"/>
</dbReference>
<reference evidence="16 17" key="1">
    <citation type="submission" date="2019-09" db="EMBL/GenBank/DDBJ databases">
        <title>Hybrid Assembly of the complete Genome of the Deep-Sea Bacterium Moritella marina from long Nanopore and Illumina reads.</title>
        <authorList>
            <person name="Magin S."/>
            <person name="Georgoulis A."/>
            <person name="Papadimitriou K."/>
            <person name="Iliakis G."/>
            <person name="Vorgias C.E."/>
        </authorList>
    </citation>
    <scope>NUCLEOTIDE SEQUENCE [LARGE SCALE GENOMIC DNA]</scope>
    <source>
        <strain evidence="16 17">MP-1</strain>
    </source>
</reference>
<dbReference type="Pfam" id="PF00875">
    <property type="entry name" value="DNA_photolyase"/>
    <property type="match status" value="1"/>
</dbReference>
<dbReference type="InterPro" id="IPR018394">
    <property type="entry name" value="DNA_photolyase_1_CS_C"/>
</dbReference>
<dbReference type="PROSITE" id="PS00394">
    <property type="entry name" value="DNA_PHOTOLYASES_1_1"/>
    <property type="match status" value="1"/>
</dbReference>
<dbReference type="PROSITE" id="PS00691">
    <property type="entry name" value="DNA_PHOTOLYASES_1_2"/>
    <property type="match status" value="1"/>
</dbReference>
<dbReference type="GO" id="GO:0003904">
    <property type="term" value="F:deoxyribodipyrimidine photo-lyase activity"/>
    <property type="evidence" value="ECO:0007669"/>
    <property type="project" value="UniProtKB-EC"/>
</dbReference>
<dbReference type="GO" id="GO:0003677">
    <property type="term" value="F:DNA binding"/>
    <property type="evidence" value="ECO:0007669"/>
    <property type="project" value="TreeGrafter"/>
</dbReference>
<dbReference type="NCBIfam" id="NF007955">
    <property type="entry name" value="PRK10674.1"/>
    <property type="match status" value="1"/>
</dbReference>
<dbReference type="PROSITE" id="PS51645">
    <property type="entry name" value="PHR_CRY_ALPHA_BETA"/>
    <property type="match status" value="1"/>
</dbReference>
<keyword evidence="5 12" id="KW-0285">Flavoprotein</keyword>
<evidence type="ECO:0000259" key="15">
    <source>
        <dbReference type="PROSITE" id="PS51645"/>
    </source>
</evidence>
<evidence type="ECO:0000256" key="4">
    <source>
        <dbReference type="ARBA" id="ARBA00014046"/>
    </source>
</evidence>
<feature type="site" description="Electron transfer via tryptophanyl radical" evidence="13">
    <location>
        <position position="309"/>
    </location>
</feature>
<dbReference type="Proteomes" id="UP000327424">
    <property type="component" value="Chromosome"/>
</dbReference>
<evidence type="ECO:0000256" key="8">
    <source>
        <dbReference type="ARBA" id="ARBA00031671"/>
    </source>
</evidence>
<evidence type="ECO:0000256" key="2">
    <source>
        <dbReference type="ARBA" id="ARBA00005862"/>
    </source>
</evidence>
<name>A0A5J6WKM4_MORMI</name>
<feature type="binding site" evidence="12">
    <location>
        <position position="223"/>
    </location>
    <ligand>
        <name>FAD</name>
        <dbReference type="ChEBI" id="CHEBI:57692"/>
    </ligand>
</feature>
<evidence type="ECO:0000256" key="7">
    <source>
        <dbReference type="ARBA" id="ARBA00022991"/>
    </source>
</evidence>
<dbReference type="Pfam" id="PF03441">
    <property type="entry name" value="FAD_binding_7"/>
    <property type="match status" value="1"/>
</dbReference>
<evidence type="ECO:0000256" key="13">
    <source>
        <dbReference type="PIRSR" id="PIRSR602081-2"/>
    </source>
</evidence>
<gene>
    <name evidence="16" type="primary">phrB</name>
    <name evidence="16" type="ORF">FR932_12760</name>
</gene>
<evidence type="ECO:0000256" key="10">
    <source>
        <dbReference type="ARBA" id="ARBA00059220"/>
    </source>
</evidence>
<comment type="catalytic activity">
    <reaction evidence="9">
        <text>cyclobutadipyrimidine (in DNA) = 2 pyrimidine residues (in DNA).</text>
        <dbReference type="EC" id="4.1.99.3"/>
    </reaction>
</comment>
<evidence type="ECO:0000256" key="9">
    <source>
        <dbReference type="ARBA" id="ARBA00033999"/>
    </source>
</evidence>
<dbReference type="AlphaFoldDB" id="A0A5J6WKM4"/>
<dbReference type="SUPFAM" id="SSF52425">
    <property type="entry name" value="Cryptochrome/photolyase, N-terminal domain"/>
    <property type="match status" value="1"/>
</dbReference>
<evidence type="ECO:0000256" key="1">
    <source>
        <dbReference type="ARBA" id="ARBA00001932"/>
    </source>
</evidence>
<evidence type="ECO:0000256" key="5">
    <source>
        <dbReference type="ARBA" id="ARBA00022630"/>
    </source>
</evidence>
<dbReference type="FunFam" id="1.10.579.10:FF:000003">
    <property type="entry name" value="Deoxyribodipyrimidine photo-lyase"/>
    <property type="match status" value="1"/>
</dbReference>
<dbReference type="GO" id="GO:0071949">
    <property type="term" value="F:FAD binding"/>
    <property type="evidence" value="ECO:0007669"/>
    <property type="project" value="TreeGrafter"/>
</dbReference>
<feature type="binding site" evidence="12">
    <location>
        <begin position="375"/>
        <end position="377"/>
    </location>
    <ligand>
        <name>FAD</name>
        <dbReference type="ChEBI" id="CHEBI:57692"/>
    </ligand>
</feature>
<comment type="function">
    <text evidence="10">Involved in repair of UV radiation-induced DNA damage. Catalyzes the light-dependent monomerization (300-600 nm) of cyclobutyl pyrimidine dimers (in cis-syn configuration), which are formed between adjacent bases on the same DNA strand upon exposure to ultraviolet radiation.</text>
</comment>
<comment type="similarity">
    <text evidence="2">Belongs to the DNA photolyase class-1 family.</text>
</comment>
<evidence type="ECO:0000256" key="6">
    <source>
        <dbReference type="ARBA" id="ARBA00022827"/>
    </source>
</evidence>